<evidence type="ECO:0000256" key="1">
    <source>
        <dbReference type="ARBA" id="ARBA00022603"/>
    </source>
</evidence>
<evidence type="ECO:0000313" key="6">
    <source>
        <dbReference type="Proteomes" id="UP001396898"/>
    </source>
</evidence>
<dbReference type="EMBL" id="JAQQWI010000018">
    <property type="protein sequence ID" value="KAK8000930.1"/>
    <property type="molecule type" value="Genomic_DNA"/>
</dbReference>
<dbReference type="PROSITE" id="PS51683">
    <property type="entry name" value="SAM_OMT_II"/>
    <property type="match status" value="1"/>
</dbReference>
<evidence type="ECO:0000256" key="3">
    <source>
        <dbReference type="ARBA" id="ARBA00022691"/>
    </source>
</evidence>
<name>A0ABR1R630_9PEZI</name>
<evidence type="ECO:0000259" key="4">
    <source>
        <dbReference type="Pfam" id="PF00891"/>
    </source>
</evidence>
<dbReference type="SUPFAM" id="SSF53335">
    <property type="entry name" value="S-adenosyl-L-methionine-dependent methyltransferases"/>
    <property type="match status" value="1"/>
</dbReference>
<dbReference type="Proteomes" id="UP001396898">
    <property type="component" value="Unassembled WGS sequence"/>
</dbReference>
<evidence type="ECO:0000313" key="5">
    <source>
        <dbReference type="EMBL" id="KAK8000930.1"/>
    </source>
</evidence>
<dbReference type="InterPro" id="IPR016461">
    <property type="entry name" value="COMT-like"/>
</dbReference>
<dbReference type="PANTHER" id="PTHR43712">
    <property type="entry name" value="PUTATIVE (AFU_ORTHOLOGUE AFUA_4G14580)-RELATED"/>
    <property type="match status" value="1"/>
</dbReference>
<dbReference type="InterPro" id="IPR029063">
    <property type="entry name" value="SAM-dependent_MTases_sf"/>
</dbReference>
<accession>A0ABR1R630</accession>
<keyword evidence="3" id="KW-0949">S-adenosyl-L-methionine</keyword>
<evidence type="ECO:0000256" key="2">
    <source>
        <dbReference type="ARBA" id="ARBA00022679"/>
    </source>
</evidence>
<dbReference type="Pfam" id="PF00891">
    <property type="entry name" value="Methyltransf_2"/>
    <property type="match status" value="1"/>
</dbReference>
<keyword evidence="2" id="KW-0808">Transferase</keyword>
<sequence>MATSNNRNLMSYSNLLYWCSFDFYMPLQGKAPEFLQQTDFQDPSDARHGLIQHTYQMDKEFFPYMLLPGNEELHDNTQTFFEGDRGSRPSWVEWFPVDEKLVKGSSTETPLLVDITGGRGHDTTEFHKKYPQNTGRLFLQDQQPVLDTASKLSACIGKVPIDFFEESPIHGARIYFMKFIMHDYSDEDCLRILKTVKTAMTPGYSYLVINDFILPDVGCNLLSAQWDLMMMLIMSGLERTESQWMTLMEAAGLEVEGLYQPPGDGQGIIVAKLQWAN</sequence>
<dbReference type="Gene3D" id="3.40.50.150">
    <property type="entry name" value="Vaccinia Virus protein VP39"/>
    <property type="match status" value="1"/>
</dbReference>
<dbReference type="InterPro" id="IPR001077">
    <property type="entry name" value="COMT_C"/>
</dbReference>
<protein>
    <submittedName>
        <fullName evidence="5">O-methyltransferase</fullName>
    </submittedName>
</protein>
<feature type="domain" description="O-methyltransferase C-terminal" evidence="4">
    <location>
        <begin position="109"/>
        <end position="253"/>
    </location>
</feature>
<comment type="caution">
    <text evidence="5">The sequence shown here is derived from an EMBL/GenBank/DDBJ whole genome shotgun (WGS) entry which is preliminary data.</text>
</comment>
<dbReference type="PANTHER" id="PTHR43712:SF1">
    <property type="entry name" value="HYPOTHETICAL O-METHYLTRANSFERASE (EUROFUNG)-RELATED"/>
    <property type="match status" value="1"/>
</dbReference>
<keyword evidence="1" id="KW-0489">Methyltransferase</keyword>
<reference evidence="5 6" key="1">
    <citation type="submission" date="2023-01" db="EMBL/GenBank/DDBJ databases">
        <title>Analysis of 21 Apiospora genomes using comparative genomics revels a genus with tremendous synthesis potential of carbohydrate active enzymes and secondary metabolites.</title>
        <authorList>
            <person name="Sorensen T."/>
        </authorList>
    </citation>
    <scope>NUCLEOTIDE SEQUENCE [LARGE SCALE GENOMIC DNA]</scope>
    <source>
        <strain evidence="5 6">CBS 20057</strain>
    </source>
</reference>
<gene>
    <name evidence="5" type="ORF">PG991_013152</name>
</gene>
<keyword evidence="6" id="KW-1185">Reference proteome</keyword>
<proteinExistence type="predicted"/>
<organism evidence="5 6">
    <name type="scientific">Apiospora marii</name>
    <dbReference type="NCBI Taxonomy" id="335849"/>
    <lineage>
        <taxon>Eukaryota</taxon>
        <taxon>Fungi</taxon>
        <taxon>Dikarya</taxon>
        <taxon>Ascomycota</taxon>
        <taxon>Pezizomycotina</taxon>
        <taxon>Sordariomycetes</taxon>
        <taxon>Xylariomycetidae</taxon>
        <taxon>Amphisphaeriales</taxon>
        <taxon>Apiosporaceae</taxon>
        <taxon>Apiospora</taxon>
    </lineage>
</organism>